<organism evidence="9 10">
    <name type="scientific">Ricinus communis</name>
    <name type="common">Castor bean</name>
    <dbReference type="NCBI Taxonomy" id="3988"/>
    <lineage>
        <taxon>Eukaryota</taxon>
        <taxon>Viridiplantae</taxon>
        <taxon>Streptophyta</taxon>
        <taxon>Embryophyta</taxon>
        <taxon>Tracheophyta</taxon>
        <taxon>Spermatophyta</taxon>
        <taxon>Magnoliopsida</taxon>
        <taxon>eudicotyledons</taxon>
        <taxon>Gunneridae</taxon>
        <taxon>Pentapetalae</taxon>
        <taxon>rosids</taxon>
        <taxon>fabids</taxon>
        <taxon>Malpighiales</taxon>
        <taxon>Euphorbiaceae</taxon>
        <taxon>Acalyphoideae</taxon>
        <taxon>Acalypheae</taxon>
        <taxon>Ricinus</taxon>
    </lineage>
</organism>
<dbReference type="PANTHER" id="PTHR21631:SF3">
    <property type="entry name" value="BIFUNCTIONAL GLYOXYLATE CYCLE PROTEIN"/>
    <property type="match status" value="1"/>
</dbReference>
<dbReference type="Proteomes" id="UP000008311">
    <property type="component" value="Unassembled WGS sequence"/>
</dbReference>
<evidence type="ECO:0000313" key="9">
    <source>
        <dbReference type="EMBL" id="EEF23620.1"/>
    </source>
</evidence>
<evidence type="ECO:0000256" key="5">
    <source>
        <dbReference type="ARBA" id="ARBA00022453"/>
    </source>
</evidence>
<evidence type="ECO:0000256" key="1">
    <source>
        <dbReference type="ARBA" id="ARBA00003575"/>
    </source>
</evidence>
<proteinExistence type="predicted"/>
<dbReference type="SUPFAM" id="SSF51621">
    <property type="entry name" value="Phosphoenolpyruvate/pyruvate domain"/>
    <property type="match status" value="1"/>
</dbReference>
<dbReference type="GO" id="GO:0004451">
    <property type="term" value="F:isocitrate lyase activity"/>
    <property type="evidence" value="ECO:0000318"/>
    <property type="project" value="GO_Central"/>
</dbReference>
<keyword evidence="6" id="KW-0816">Tricarboxylic acid cycle</keyword>
<dbReference type="EMBL" id="EQ985381">
    <property type="protein sequence ID" value="EEF23620.1"/>
    <property type="molecule type" value="Genomic_DNA"/>
</dbReference>
<dbReference type="Gene3D" id="3.20.20.60">
    <property type="entry name" value="Phosphoenolpyruvate-binding domains"/>
    <property type="match status" value="2"/>
</dbReference>
<sequence length="312" mass="34163">MGAIAPLQKMGVAVNYEVKHRDQPGVIGGDSGIIRIRNGSTVMQPTFGNLESQRIYQDWRDNPRWHRVTRPYRAEDVIRLRSSRSPVQGEKAVAQGLWSTLTNGASTDSVRQLYMEEALIPAHSDDLAKTFANAQRLIAAGHAAAVVDADAVAAQPVPHLVAARLATDVHDTPLVLMARIKAASGDAALAYACAPYADVIWYEASSFDPAAAKRFIDTVRRLYPRQLVAYSCPASAVPDNSDWQDELREHGFCDVIASQPRQRLADAATAARLHRDFGSEIDQLIAHSLERGASRDFSGETFCEETAEKDLV</sequence>
<dbReference type="GO" id="GO:0006097">
    <property type="term" value="P:glyoxylate cycle"/>
    <property type="evidence" value="ECO:0007669"/>
    <property type="project" value="UniProtKB-UniPathway"/>
</dbReference>
<reference evidence="10" key="1">
    <citation type="journal article" date="2010" name="Nat. Biotechnol.">
        <title>Draft genome sequence of the oilseed species Ricinus communis.</title>
        <authorList>
            <person name="Chan A.P."/>
            <person name="Crabtree J."/>
            <person name="Zhao Q."/>
            <person name="Lorenzi H."/>
            <person name="Orvis J."/>
            <person name="Puiu D."/>
            <person name="Melake-Berhan A."/>
            <person name="Jones K.M."/>
            <person name="Redman J."/>
            <person name="Chen G."/>
            <person name="Cahoon E.B."/>
            <person name="Gedil M."/>
            <person name="Stanke M."/>
            <person name="Haas B.J."/>
            <person name="Wortman J.R."/>
            <person name="Fraser-Liggett C.M."/>
            <person name="Ravel J."/>
            <person name="Rabinowicz P.D."/>
        </authorList>
    </citation>
    <scope>NUCLEOTIDE SEQUENCE [LARGE SCALE GENOMIC DNA]</scope>
    <source>
        <strain evidence="10">cv. Hale</strain>
    </source>
</reference>
<evidence type="ECO:0000256" key="7">
    <source>
        <dbReference type="ARBA" id="ARBA00023140"/>
    </source>
</evidence>
<dbReference type="InterPro" id="IPR040442">
    <property type="entry name" value="Pyrv_kinase-like_dom_sf"/>
</dbReference>
<comment type="pathway">
    <text evidence="3">Carbohydrate metabolism; glyoxylate cycle; (S)-malate from isocitrate: step 1/2.</text>
</comment>
<evidence type="ECO:0000256" key="2">
    <source>
        <dbReference type="ARBA" id="ARBA00004130"/>
    </source>
</evidence>
<protein>
    <submittedName>
        <fullName evidence="9">Uncharacterized protein</fullName>
    </submittedName>
</protein>
<dbReference type="AlphaFoldDB" id="B9TKJ4"/>
<dbReference type="PANTHER" id="PTHR21631">
    <property type="entry name" value="ISOCITRATE LYASE/MALATE SYNTHASE"/>
    <property type="match status" value="1"/>
</dbReference>
<evidence type="ECO:0000256" key="8">
    <source>
        <dbReference type="ARBA" id="ARBA00023239"/>
    </source>
</evidence>
<dbReference type="InterPro" id="IPR015813">
    <property type="entry name" value="Pyrv/PenolPyrv_kinase-like_dom"/>
</dbReference>
<evidence type="ECO:0000256" key="4">
    <source>
        <dbReference type="ARBA" id="ARBA00022435"/>
    </source>
</evidence>
<comment type="subcellular location">
    <subcellularLocation>
        <location evidence="2">Glyoxysome</location>
    </subcellularLocation>
</comment>
<dbReference type="Pfam" id="PF00463">
    <property type="entry name" value="ICL"/>
    <property type="match status" value="1"/>
</dbReference>
<accession>B9TKJ4</accession>
<keyword evidence="7" id="KW-0576">Peroxisome</keyword>
<keyword evidence="10" id="KW-1185">Reference proteome</keyword>
<dbReference type="InterPro" id="IPR006254">
    <property type="entry name" value="Isocitrate_lyase"/>
</dbReference>
<name>B9TKJ4_RICCO</name>
<evidence type="ECO:0000256" key="6">
    <source>
        <dbReference type="ARBA" id="ARBA00022532"/>
    </source>
</evidence>
<dbReference type="GO" id="GO:0006099">
    <property type="term" value="P:tricarboxylic acid cycle"/>
    <property type="evidence" value="ECO:0007669"/>
    <property type="project" value="UniProtKB-KW"/>
</dbReference>
<gene>
    <name evidence="9" type="ORF">RCOM_2010750</name>
</gene>
<dbReference type="UniPathway" id="UPA00703">
    <property type="reaction ID" value="UER00719"/>
</dbReference>
<dbReference type="InParanoid" id="B9TKJ4"/>
<keyword evidence="4" id="KW-0329">Glyoxylate bypass</keyword>
<evidence type="ECO:0000256" key="3">
    <source>
        <dbReference type="ARBA" id="ARBA00004793"/>
    </source>
</evidence>
<keyword evidence="5" id="KW-0330">Glyoxysome</keyword>
<dbReference type="GO" id="GO:0009514">
    <property type="term" value="C:glyoxysome"/>
    <property type="evidence" value="ECO:0000318"/>
    <property type="project" value="GO_Central"/>
</dbReference>
<keyword evidence="8" id="KW-0456">Lyase</keyword>
<evidence type="ECO:0000313" key="10">
    <source>
        <dbReference type="Proteomes" id="UP000008311"/>
    </source>
</evidence>
<comment type="function">
    <text evidence="1">Involved in storage lipid mobilization during the growth of higher plant seedling.</text>
</comment>